<accession>A0A382VNB7</accession>
<protein>
    <recommendedName>
        <fullName evidence="1">Pyridoxamine 5'-phosphate oxidase N-terminal domain-containing protein</fullName>
    </recommendedName>
</protein>
<gene>
    <name evidence="2" type="ORF">METZ01_LOCUS400212</name>
</gene>
<reference evidence="2" key="1">
    <citation type="submission" date="2018-05" db="EMBL/GenBank/DDBJ databases">
        <authorList>
            <person name="Lanie J.A."/>
            <person name="Ng W.-L."/>
            <person name="Kazmierczak K.M."/>
            <person name="Andrzejewski T.M."/>
            <person name="Davidsen T.M."/>
            <person name="Wayne K.J."/>
            <person name="Tettelin H."/>
            <person name="Glass J.I."/>
            <person name="Rusch D."/>
            <person name="Podicherti R."/>
            <person name="Tsui H.-C.T."/>
            <person name="Winkler M.E."/>
        </authorList>
    </citation>
    <scope>NUCLEOTIDE SEQUENCE</scope>
</reference>
<evidence type="ECO:0000313" key="2">
    <source>
        <dbReference type="EMBL" id="SVD47358.1"/>
    </source>
</evidence>
<dbReference type="AlphaFoldDB" id="A0A382VNB7"/>
<dbReference type="Pfam" id="PF01243">
    <property type="entry name" value="PNPOx_N"/>
    <property type="match status" value="1"/>
</dbReference>
<name>A0A382VNB7_9ZZZZ</name>
<dbReference type="InterPro" id="IPR011576">
    <property type="entry name" value="Pyridox_Oxase_N"/>
</dbReference>
<dbReference type="SUPFAM" id="SSF50475">
    <property type="entry name" value="FMN-binding split barrel"/>
    <property type="match status" value="1"/>
</dbReference>
<dbReference type="PANTHER" id="PTHR42815:SF2">
    <property type="entry name" value="FAD-BINDING, PUTATIVE (AFU_ORTHOLOGUE AFUA_6G07600)-RELATED"/>
    <property type="match status" value="1"/>
</dbReference>
<sequence length="191" mass="20951">MTTTKSDAASRFNEEFGDPGERAATKVKNYMTDYVQGFIRESPFAVMATSDASGNCDASPKGGKPGFVRILDSGHLLFPDIAGNKLFQSYKNVDGNPAIGLLFMIPGVDDTVRVNGKASIVGKAELDKMDIEVSLYETDERSQHLQGLMIEVDEAYGHCPRAFTFSKLWNTETIIANQAERPIADRSTQFV</sequence>
<evidence type="ECO:0000259" key="1">
    <source>
        <dbReference type="Pfam" id="PF01243"/>
    </source>
</evidence>
<proteinExistence type="predicted"/>
<organism evidence="2">
    <name type="scientific">marine metagenome</name>
    <dbReference type="NCBI Taxonomy" id="408172"/>
    <lineage>
        <taxon>unclassified sequences</taxon>
        <taxon>metagenomes</taxon>
        <taxon>ecological metagenomes</taxon>
    </lineage>
</organism>
<dbReference type="EMBL" id="UINC01152930">
    <property type="protein sequence ID" value="SVD47358.1"/>
    <property type="molecule type" value="Genomic_DNA"/>
</dbReference>
<feature type="domain" description="Pyridoxamine 5'-phosphate oxidase N-terminal" evidence="1">
    <location>
        <begin position="31"/>
        <end position="159"/>
    </location>
</feature>
<dbReference type="InterPro" id="IPR012349">
    <property type="entry name" value="Split_barrel_FMN-bd"/>
</dbReference>
<dbReference type="Gene3D" id="2.30.110.10">
    <property type="entry name" value="Electron Transport, Fmn-binding Protein, Chain A"/>
    <property type="match status" value="1"/>
</dbReference>
<dbReference type="PANTHER" id="PTHR42815">
    <property type="entry name" value="FAD-BINDING, PUTATIVE (AFU_ORTHOLOGUE AFUA_6G07600)-RELATED"/>
    <property type="match status" value="1"/>
</dbReference>